<dbReference type="InterPro" id="IPR013087">
    <property type="entry name" value="Znf_C2H2_type"/>
</dbReference>
<feature type="compositionally biased region" description="Low complexity" evidence="13">
    <location>
        <begin position="818"/>
        <end position="834"/>
    </location>
</feature>
<evidence type="ECO:0000256" key="8">
    <source>
        <dbReference type="ARBA" id="ARBA00022723"/>
    </source>
</evidence>
<dbReference type="GO" id="GO:0005737">
    <property type="term" value="C:cytoplasm"/>
    <property type="evidence" value="ECO:0007669"/>
    <property type="project" value="UniProtKB-SubCell"/>
</dbReference>
<feature type="region of interest" description="Disordered" evidence="13">
    <location>
        <begin position="278"/>
        <end position="364"/>
    </location>
</feature>
<evidence type="ECO:0000256" key="10">
    <source>
        <dbReference type="ARBA" id="ARBA00022833"/>
    </source>
</evidence>
<dbReference type="OMA" id="CEKKYDI"/>
<dbReference type="GeneID" id="583044"/>
<comment type="pathway">
    <text evidence="3">Protein modification; protein ubiquitination.</text>
</comment>
<dbReference type="Pfam" id="PF25447">
    <property type="entry name" value="RING_ZNF598"/>
    <property type="match status" value="1"/>
</dbReference>
<feature type="compositionally biased region" description="Polar residues" evidence="13">
    <location>
        <begin position="757"/>
        <end position="768"/>
    </location>
</feature>
<dbReference type="GO" id="GO:0016567">
    <property type="term" value="P:protein ubiquitination"/>
    <property type="evidence" value="ECO:0000318"/>
    <property type="project" value="GO_Central"/>
</dbReference>
<comment type="similarity">
    <text evidence="11">Belongs to the ZNF598/HEL2 family.</text>
</comment>
<evidence type="ECO:0000256" key="13">
    <source>
        <dbReference type="SAM" id="MobiDB-lite"/>
    </source>
</evidence>
<dbReference type="EnsemblMetazoa" id="XM_782970">
    <property type="protein sequence ID" value="XP_788063"/>
    <property type="gene ID" value="LOC583044"/>
</dbReference>
<evidence type="ECO:0000313" key="15">
    <source>
        <dbReference type="EnsemblMetazoa" id="XP_788063"/>
    </source>
</evidence>
<dbReference type="FunCoup" id="A0A7M7RH84">
    <property type="interactions" value="1363"/>
</dbReference>
<accession>A0A7M7RH84</accession>
<dbReference type="PANTHER" id="PTHR22938:SF0">
    <property type="entry name" value="E3 UBIQUITIN-PROTEIN LIGASE ZNF598"/>
    <property type="match status" value="1"/>
</dbReference>
<dbReference type="EC" id="2.3.2.27" evidence="4"/>
<dbReference type="OrthoDB" id="3838338at2759"/>
<evidence type="ECO:0000256" key="6">
    <source>
        <dbReference type="ARBA" id="ARBA00022553"/>
    </source>
</evidence>
<dbReference type="InterPro" id="IPR057634">
    <property type="entry name" value="PAH_ZNF598/HEL2"/>
</dbReference>
<evidence type="ECO:0000256" key="3">
    <source>
        <dbReference type="ARBA" id="ARBA00004906"/>
    </source>
</evidence>
<dbReference type="KEGG" id="spu:583044"/>
<comment type="subcellular location">
    <subcellularLocation>
        <location evidence="2">Cytoplasm</location>
    </subcellularLocation>
</comment>
<dbReference type="Pfam" id="PF23202">
    <property type="entry name" value="PAH_ZNF598"/>
    <property type="match status" value="1"/>
</dbReference>
<dbReference type="InterPro" id="IPR041888">
    <property type="entry name" value="RING-HC_ZNF598/HEL2"/>
</dbReference>
<organism evidence="15 16">
    <name type="scientific">Strongylocentrotus purpuratus</name>
    <name type="common">Purple sea urchin</name>
    <dbReference type="NCBI Taxonomy" id="7668"/>
    <lineage>
        <taxon>Eukaryota</taxon>
        <taxon>Metazoa</taxon>
        <taxon>Echinodermata</taxon>
        <taxon>Eleutherozoa</taxon>
        <taxon>Echinozoa</taxon>
        <taxon>Echinoidea</taxon>
        <taxon>Euechinoidea</taxon>
        <taxon>Echinacea</taxon>
        <taxon>Camarodonta</taxon>
        <taxon>Echinidea</taxon>
        <taxon>Strongylocentrotidae</taxon>
        <taxon>Strongylocentrotus</taxon>
    </lineage>
</organism>
<evidence type="ECO:0000256" key="11">
    <source>
        <dbReference type="ARBA" id="ARBA00035113"/>
    </source>
</evidence>
<feature type="region of interest" description="Disordered" evidence="13">
    <location>
        <begin position="739"/>
        <end position="781"/>
    </location>
</feature>
<feature type="compositionally biased region" description="Basic and acidic residues" evidence="13">
    <location>
        <begin position="323"/>
        <end position="336"/>
    </location>
</feature>
<dbReference type="InterPro" id="IPR044288">
    <property type="entry name" value="ZNF598/HEL2"/>
</dbReference>
<dbReference type="PROSITE" id="PS00028">
    <property type="entry name" value="ZINC_FINGER_C2H2_1"/>
    <property type="match status" value="1"/>
</dbReference>
<dbReference type="CTD" id="90850"/>
<keyword evidence="9 12" id="KW-0863">Zinc-finger</keyword>
<evidence type="ECO:0000259" key="14">
    <source>
        <dbReference type="PROSITE" id="PS50089"/>
    </source>
</evidence>
<proteinExistence type="inferred from homology"/>
<name>A0A7M7RH84_STRPU</name>
<evidence type="ECO:0000256" key="1">
    <source>
        <dbReference type="ARBA" id="ARBA00000900"/>
    </source>
</evidence>
<protein>
    <recommendedName>
        <fullName evidence="4">RING-type E3 ubiquitin transferase</fullName>
        <ecNumber evidence="4">2.3.2.27</ecNumber>
    </recommendedName>
</protein>
<feature type="compositionally biased region" description="Basic and acidic residues" evidence="13">
    <location>
        <begin position="279"/>
        <end position="288"/>
    </location>
</feature>
<dbReference type="Proteomes" id="UP000007110">
    <property type="component" value="Unassembled WGS sequence"/>
</dbReference>
<dbReference type="AlphaFoldDB" id="A0A7M7RH84"/>
<keyword evidence="6" id="KW-0597">Phosphoprotein</keyword>
<evidence type="ECO:0000256" key="9">
    <source>
        <dbReference type="ARBA" id="ARBA00022771"/>
    </source>
</evidence>
<feature type="region of interest" description="Disordered" evidence="13">
    <location>
        <begin position="806"/>
        <end position="834"/>
    </location>
</feature>
<evidence type="ECO:0000313" key="16">
    <source>
        <dbReference type="Proteomes" id="UP000007110"/>
    </source>
</evidence>
<dbReference type="GO" id="GO:0043022">
    <property type="term" value="F:ribosome binding"/>
    <property type="evidence" value="ECO:0000318"/>
    <property type="project" value="GO_Central"/>
</dbReference>
<keyword evidence="10" id="KW-0862">Zinc</keyword>
<keyword evidence="7" id="KW-0808">Transferase</keyword>
<feature type="compositionally biased region" description="Low complexity" evidence="13">
    <location>
        <begin position="593"/>
        <end position="631"/>
    </location>
</feature>
<comment type="catalytic activity">
    <reaction evidence="1">
        <text>S-ubiquitinyl-[E2 ubiquitin-conjugating enzyme]-L-cysteine + [acceptor protein]-L-lysine = [E2 ubiquitin-conjugating enzyme]-L-cysteine + N(6)-ubiquitinyl-[acceptor protein]-L-lysine.</text>
        <dbReference type="EC" id="2.3.2.27"/>
    </reaction>
</comment>
<feature type="compositionally biased region" description="Basic and acidic residues" evidence="13">
    <location>
        <begin position="557"/>
        <end position="566"/>
    </location>
</feature>
<sequence length="834" mass="93031">MSKTTDSLTSTCVLCCQEIKIYAIGPCNHPICFKCSTKMRVICNQMYCAVCRSEMPKAIFTIKLHLFDGIISHKFPNDRKSGIFFATTDIQGEYRRILTTECRICGIKREPDATFKKLQVHMRKEHELFSCQLCVENIKVLSSERKFYTRKDLARHRRTGDQDDTSYRGHPLCEFCDDRYFDNDELHRHLRKDHYFCHFCETDGVTNQYYGEYEDLEDHFRSDHYLCEEDQCLNEKFVAAFRSEIDLKAHKAKRHASKMTKIQAKQTRQVDVEINLPARQREYQRGPRDGAYGGGTRGGRNRYQRDRKERDTEMAIEASLETAQKEEVKRDNERRDERKKKMVVQPQKEERRTRVIERRRPDSPVEAIQPKRETKNKFKVEEDKENEVLKPGGAIDPISNRDSYATNIAKKAPDLADFPTLAVPGQPFQMGGRWSTAPQQTEADFPSLGNGDGAIKNAPMNVAASFGFYNSLHGNKAPSSLHGNKAAPATSTVETSRTASPGADDDAEFPTLSSIASLLGGNQKKNKKKKNINKKPQAQSASQDPKVMNYRSATESSGKESKREKSSAGAKMESTVQKPAMSAPSQPTTIIRSKAPSASSDSSSARPPPGFAAFPALSSSSVPPPGFSSSSAVQPPPPGFSSAANSAASGPEFVQAPNFKQQNRDLVAKIQGFCFGDPRLFGQFKQDSGEFRQNMIPAQEYYRRCMQTLSEENFQSVFNELVALLPDLAKQQELLAAHNSYKASKSKSKAPKDTVLKISNTKPPSKSGSKAWKSTGKGESSSICSVCSQIVLARDLAEHMNVHEEYPALSSGRSSGRPAPTAPTWGAPTWGRGK</sequence>
<feature type="compositionally biased region" description="Polar residues" evidence="13">
    <location>
        <begin position="489"/>
        <end position="499"/>
    </location>
</feature>
<evidence type="ECO:0000256" key="12">
    <source>
        <dbReference type="PROSITE-ProRule" id="PRU00175"/>
    </source>
</evidence>
<dbReference type="SMART" id="SM00355">
    <property type="entry name" value="ZnF_C2H2"/>
    <property type="match status" value="5"/>
</dbReference>
<dbReference type="GO" id="GO:0061630">
    <property type="term" value="F:ubiquitin protein ligase activity"/>
    <property type="evidence" value="ECO:0000318"/>
    <property type="project" value="GO_Central"/>
</dbReference>
<dbReference type="CDD" id="cd16615">
    <property type="entry name" value="RING-HC_ZNF598"/>
    <property type="match status" value="1"/>
</dbReference>
<feature type="region of interest" description="Disordered" evidence="13">
    <location>
        <begin position="429"/>
        <end position="457"/>
    </location>
</feature>
<keyword evidence="8" id="KW-0479">Metal-binding</keyword>
<dbReference type="GO" id="GO:0008270">
    <property type="term" value="F:zinc ion binding"/>
    <property type="evidence" value="ECO:0007669"/>
    <property type="project" value="UniProtKB-KW"/>
</dbReference>
<dbReference type="GO" id="GO:0072344">
    <property type="term" value="P:rescue of stalled ribosome"/>
    <property type="evidence" value="ECO:0000318"/>
    <property type="project" value="GO_Central"/>
</dbReference>
<dbReference type="InterPro" id="IPR001841">
    <property type="entry name" value="Znf_RING"/>
</dbReference>
<dbReference type="PROSITE" id="PS50089">
    <property type="entry name" value="ZF_RING_2"/>
    <property type="match status" value="1"/>
</dbReference>
<keyword evidence="16" id="KW-1185">Reference proteome</keyword>
<feature type="region of interest" description="Disordered" evidence="13">
    <location>
        <begin position="473"/>
        <end position="648"/>
    </location>
</feature>
<evidence type="ECO:0000256" key="5">
    <source>
        <dbReference type="ARBA" id="ARBA00022490"/>
    </source>
</evidence>
<dbReference type="InterPro" id="IPR056437">
    <property type="entry name" value="Znf-C2H2_ZNF598/HEL2"/>
</dbReference>
<dbReference type="Pfam" id="PF23230">
    <property type="entry name" value="zf-C2H2_13"/>
    <property type="match status" value="1"/>
</dbReference>
<feature type="compositionally biased region" description="Basic and acidic residues" evidence="13">
    <location>
        <begin position="303"/>
        <end position="313"/>
    </location>
</feature>
<reference evidence="16" key="1">
    <citation type="submission" date="2015-02" db="EMBL/GenBank/DDBJ databases">
        <title>Genome sequencing for Strongylocentrotus purpuratus.</title>
        <authorList>
            <person name="Murali S."/>
            <person name="Liu Y."/>
            <person name="Vee V."/>
            <person name="English A."/>
            <person name="Wang M."/>
            <person name="Skinner E."/>
            <person name="Han Y."/>
            <person name="Muzny D.M."/>
            <person name="Worley K.C."/>
            <person name="Gibbs R.A."/>
        </authorList>
    </citation>
    <scope>NUCLEOTIDE SEQUENCE</scope>
</reference>
<evidence type="ECO:0000256" key="2">
    <source>
        <dbReference type="ARBA" id="ARBA00004496"/>
    </source>
</evidence>
<dbReference type="PANTHER" id="PTHR22938">
    <property type="entry name" value="ZINC FINGER PROTEIN 598"/>
    <property type="match status" value="1"/>
</dbReference>
<feature type="compositionally biased region" description="Basic and acidic residues" evidence="13">
    <location>
        <begin position="347"/>
        <end position="364"/>
    </location>
</feature>
<feature type="domain" description="RING-type" evidence="14">
    <location>
        <begin position="12"/>
        <end position="52"/>
    </location>
</feature>
<evidence type="ECO:0000256" key="4">
    <source>
        <dbReference type="ARBA" id="ARBA00012483"/>
    </source>
</evidence>
<keyword evidence="5" id="KW-0963">Cytoplasm</keyword>
<dbReference type="RefSeq" id="XP_788063.2">
    <property type="nucleotide sequence ID" value="XM_782970.5"/>
</dbReference>
<feature type="compositionally biased region" description="Basic residues" evidence="13">
    <location>
        <begin position="524"/>
        <end position="533"/>
    </location>
</feature>
<dbReference type="InParanoid" id="A0A7M7RH84"/>
<reference evidence="15" key="2">
    <citation type="submission" date="2021-01" db="UniProtKB">
        <authorList>
            <consortium name="EnsemblMetazoa"/>
        </authorList>
    </citation>
    <scope>IDENTIFICATION</scope>
</reference>
<evidence type="ECO:0000256" key="7">
    <source>
        <dbReference type="ARBA" id="ARBA00022679"/>
    </source>
</evidence>